<evidence type="ECO:0000313" key="1">
    <source>
        <dbReference type="EMBL" id="CAJ0608099.1"/>
    </source>
</evidence>
<organism evidence="1 2">
    <name type="scientific">Cylicocyclus nassatus</name>
    <name type="common">Nematode worm</name>
    <dbReference type="NCBI Taxonomy" id="53992"/>
    <lineage>
        <taxon>Eukaryota</taxon>
        <taxon>Metazoa</taxon>
        <taxon>Ecdysozoa</taxon>
        <taxon>Nematoda</taxon>
        <taxon>Chromadorea</taxon>
        <taxon>Rhabditida</taxon>
        <taxon>Rhabditina</taxon>
        <taxon>Rhabditomorpha</taxon>
        <taxon>Strongyloidea</taxon>
        <taxon>Strongylidae</taxon>
        <taxon>Cylicocyclus</taxon>
    </lineage>
</organism>
<reference evidence="1" key="1">
    <citation type="submission" date="2023-07" db="EMBL/GenBank/DDBJ databases">
        <authorList>
            <consortium name="CYATHOMIX"/>
        </authorList>
    </citation>
    <scope>NUCLEOTIDE SEQUENCE</scope>
    <source>
        <strain evidence="1">N/A</strain>
    </source>
</reference>
<gene>
    <name evidence="1" type="ORF">CYNAS_LOCUS20082</name>
</gene>
<dbReference type="AlphaFoldDB" id="A0AA36HDI2"/>
<keyword evidence="2" id="KW-1185">Reference proteome</keyword>
<proteinExistence type="predicted"/>
<name>A0AA36HDI2_CYLNA</name>
<dbReference type="InterPro" id="IPR045860">
    <property type="entry name" value="Snake_toxin-like_sf"/>
</dbReference>
<sequence length="163" mass="18181">MFIADRTKVDGIVNTKLGCGKFELDLSQPNCDDGRCKTRVALYRYLLECFTRHMALLQHVVIALASICLTWAIHCYEADHGENKVVKTCPEGNHCTNLTEYNNSSTLHYYSCAEEPCTDGCNEISDMATFCCCSTDLCNGAMELTFNMPALLTISVILLNLLF</sequence>
<evidence type="ECO:0000313" key="2">
    <source>
        <dbReference type="Proteomes" id="UP001176961"/>
    </source>
</evidence>
<dbReference type="EMBL" id="CATQJL010000316">
    <property type="protein sequence ID" value="CAJ0608099.1"/>
    <property type="molecule type" value="Genomic_DNA"/>
</dbReference>
<comment type="caution">
    <text evidence="1">The sequence shown here is derived from an EMBL/GenBank/DDBJ whole genome shotgun (WGS) entry which is preliminary data.</text>
</comment>
<dbReference type="SUPFAM" id="SSF57302">
    <property type="entry name" value="Snake toxin-like"/>
    <property type="match status" value="1"/>
</dbReference>
<accession>A0AA36HDI2</accession>
<dbReference type="Proteomes" id="UP001176961">
    <property type="component" value="Unassembled WGS sequence"/>
</dbReference>
<evidence type="ECO:0008006" key="3">
    <source>
        <dbReference type="Google" id="ProtNLM"/>
    </source>
</evidence>
<protein>
    <recommendedName>
        <fullName evidence="3">UPAR/Ly6 domain-containing protein</fullName>
    </recommendedName>
</protein>